<comment type="caution">
    <text evidence="1">The sequence shown here is derived from an EMBL/GenBank/DDBJ whole genome shotgun (WGS) entry which is preliminary data.</text>
</comment>
<dbReference type="InterPro" id="IPR015003">
    <property type="entry name" value="DUF1853"/>
</dbReference>
<sequence length="282" mass="33852">MANIDHVGQPGFSEQFRGFLNTQDICEKLELDEFSTFKFPEIKFTKDLEDDLKALQHPRNSVLGKRMESFFSIAIKHSDRYRMLASNIQIIEEKQTLGELDFLVYDNMLRKPLHVELVYKLYVYDASFNHELERWIGPNRRDSFSKKLDKLRSRQFPLLFKPETQRYLQDHDLKPGDIDQQLCFKAQLYLPKKKKLEYTNADAKSFDGSWLGLDEFRDMDWKRHLFFSPKKKLWSSDPAFNSSWKTYSEIIHEIESFLDKNKSPLIWMKTKTSYIRFFIVWW</sequence>
<organism evidence="1 2">
    <name type="scientific">Christiangramia oceanisediminis</name>
    <dbReference type="NCBI Taxonomy" id="2920386"/>
    <lineage>
        <taxon>Bacteria</taxon>
        <taxon>Pseudomonadati</taxon>
        <taxon>Bacteroidota</taxon>
        <taxon>Flavobacteriia</taxon>
        <taxon>Flavobacteriales</taxon>
        <taxon>Flavobacteriaceae</taxon>
        <taxon>Christiangramia</taxon>
    </lineage>
</organism>
<protein>
    <submittedName>
        <fullName evidence="1">DUF1853 family protein</fullName>
    </submittedName>
</protein>
<proteinExistence type="predicted"/>
<accession>A0A9X2KYN7</accession>
<evidence type="ECO:0000313" key="1">
    <source>
        <dbReference type="EMBL" id="MCP9200631.1"/>
    </source>
</evidence>
<dbReference type="AlphaFoldDB" id="A0A9X2KYN7"/>
<evidence type="ECO:0000313" key="2">
    <source>
        <dbReference type="Proteomes" id="UP001155280"/>
    </source>
</evidence>
<reference evidence="1" key="1">
    <citation type="submission" date="2022-07" db="EMBL/GenBank/DDBJ databases">
        <title>Gramela sediminis sp. nov., isolated from deep-sea sediment of the Indian Ocean.</title>
        <authorList>
            <person name="Shi H."/>
        </authorList>
    </citation>
    <scope>NUCLEOTIDE SEQUENCE</scope>
    <source>
        <strain evidence="1">GC03-9</strain>
    </source>
</reference>
<dbReference type="EMBL" id="JANCNS010000002">
    <property type="protein sequence ID" value="MCP9200631.1"/>
    <property type="molecule type" value="Genomic_DNA"/>
</dbReference>
<dbReference type="RefSeq" id="WP_241551392.1">
    <property type="nucleotide sequence ID" value="NZ_JANCNS010000002.1"/>
</dbReference>
<gene>
    <name evidence="1" type="ORF">MKO06_11975</name>
</gene>
<dbReference type="Proteomes" id="UP001155280">
    <property type="component" value="Unassembled WGS sequence"/>
</dbReference>
<dbReference type="Pfam" id="PF08907">
    <property type="entry name" value="DUF1853"/>
    <property type="match status" value="1"/>
</dbReference>
<name>A0A9X2KYN7_9FLAO</name>
<keyword evidence="2" id="KW-1185">Reference proteome</keyword>